<name>A0A1G7AR98_9FLAO</name>
<gene>
    <name evidence="1" type="ORF">SAMN05421544_10470</name>
</gene>
<keyword evidence="2" id="KW-1185">Reference proteome</keyword>
<dbReference type="EMBL" id="FNAS01000004">
    <property type="protein sequence ID" value="SDE17398.1"/>
    <property type="molecule type" value="Genomic_DNA"/>
</dbReference>
<dbReference type="Proteomes" id="UP000198517">
    <property type="component" value="Unassembled WGS sequence"/>
</dbReference>
<evidence type="ECO:0000313" key="1">
    <source>
        <dbReference type="EMBL" id="SDE17398.1"/>
    </source>
</evidence>
<accession>A0A1G7AR98</accession>
<proteinExistence type="predicted"/>
<dbReference type="AlphaFoldDB" id="A0A1G7AR98"/>
<organism evidence="1 2">
    <name type="scientific">Riemerella columbipharyngis</name>
    <dbReference type="NCBI Taxonomy" id="1071918"/>
    <lineage>
        <taxon>Bacteria</taxon>
        <taxon>Pseudomonadati</taxon>
        <taxon>Bacteroidota</taxon>
        <taxon>Flavobacteriia</taxon>
        <taxon>Flavobacteriales</taxon>
        <taxon>Weeksellaceae</taxon>
        <taxon>Riemerella</taxon>
    </lineage>
</organism>
<evidence type="ECO:0000313" key="2">
    <source>
        <dbReference type="Proteomes" id="UP000198517"/>
    </source>
</evidence>
<reference evidence="1 2" key="1">
    <citation type="submission" date="2016-10" db="EMBL/GenBank/DDBJ databases">
        <authorList>
            <person name="de Groot N.N."/>
        </authorList>
    </citation>
    <scope>NUCLEOTIDE SEQUENCE [LARGE SCALE GENOMIC DNA]</scope>
    <source>
        <strain evidence="1 2">DSM 24015</strain>
    </source>
</reference>
<protein>
    <submittedName>
        <fullName evidence="1">Uncharacterized protein</fullName>
    </submittedName>
</protein>
<sequence length="71" mass="8352">MSSFKYTDVSEYKFILSQIISKKMRTFTTNLKTGKVIQAMCYDSNDFLVSLNNKNRSCFPKYDIQIHPKLM</sequence>